<comment type="caution">
    <text evidence="1">The sequence shown here is derived from an EMBL/GenBank/DDBJ whole genome shotgun (WGS) entry which is preliminary data.</text>
</comment>
<dbReference type="EMBL" id="QGLD01000015">
    <property type="protein sequence ID" value="RAL70199.1"/>
    <property type="molecule type" value="Genomic_DNA"/>
</dbReference>
<evidence type="ECO:0000313" key="4">
    <source>
        <dbReference type="Proteomes" id="UP000249146"/>
    </source>
</evidence>
<reference evidence="3 4" key="1">
    <citation type="submission" date="2018-05" db="EMBL/GenBank/DDBJ databases">
        <title>Draft genome sequences of Dehalococcoides mccartyi strains RC and KS.</title>
        <authorList>
            <person name="Higgins S.A."/>
            <person name="Padilla-Crespo E."/>
            <person name="Loeffler F.E."/>
        </authorList>
    </citation>
    <scope>NUCLEOTIDE SEQUENCE [LARGE SCALE GENOMIC DNA]</scope>
    <source>
        <strain evidence="2 3">KS</strain>
        <strain evidence="1 4">RC</strain>
    </source>
</reference>
<dbReference type="EMBL" id="QGLC01000017">
    <property type="protein sequence ID" value="RAL69025.1"/>
    <property type="molecule type" value="Genomic_DNA"/>
</dbReference>
<accession>A0A328EK31</accession>
<gene>
    <name evidence="2" type="ORF">C1G86_1395</name>
    <name evidence="1" type="ORF">C1G87_1359</name>
</gene>
<evidence type="ECO:0000313" key="2">
    <source>
        <dbReference type="EMBL" id="RAL70199.1"/>
    </source>
</evidence>
<name>A0A328EK31_9CHLR</name>
<dbReference type="Proteomes" id="UP000248786">
    <property type="component" value="Unassembled WGS sequence"/>
</dbReference>
<evidence type="ECO:0000313" key="3">
    <source>
        <dbReference type="Proteomes" id="UP000248786"/>
    </source>
</evidence>
<evidence type="ECO:0000313" key="1">
    <source>
        <dbReference type="EMBL" id="RAL69025.1"/>
    </source>
</evidence>
<dbReference type="AlphaFoldDB" id="A0A328EK31"/>
<proteinExistence type="predicted"/>
<dbReference type="Proteomes" id="UP000249146">
    <property type="component" value="Unassembled WGS sequence"/>
</dbReference>
<organism evidence="1 4">
    <name type="scientific">Dehalococcoides mccartyi</name>
    <dbReference type="NCBI Taxonomy" id="61435"/>
    <lineage>
        <taxon>Bacteria</taxon>
        <taxon>Bacillati</taxon>
        <taxon>Chloroflexota</taxon>
        <taxon>Dehalococcoidia</taxon>
        <taxon>Dehalococcoidales</taxon>
        <taxon>Dehalococcoidaceae</taxon>
        <taxon>Dehalococcoides</taxon>
    </lineage>
</organism>
<protein>
    <submittedName>
        <fullName evidence="1">Uncharacterized protein</fullName>
    </submittedName>
</protein>
<sequence>MRPCPEEIPARPELAIRSISLDKEGGCPLYCLPVIIWFIRL</sequence>